<feature type="transmembrane region" description="Helical" evidence="1">
    <location>
        <begin position="84"/>
        <end position="111"/>
    </location>
</feature>
<feature type="transmembrane region" description="Helical" evidence="1">
    <location>
        <begin position="147"/>
        <end position="169"/>
    </location>
</feature>
<sequence>MVFMGMSNFVDYRLLAILMTGVCLGLPALGWAFRTLHFFRRAGGHVTPFTTCLLLSDVLELVLLAFLMVEQLNICDLKVYPCWIWFPVSVGVRLCALHFHQLVALEGILALSFPECWARLSSPAVAVPISVFLWLSALSFYLSPVCIVVNVVLAAVPVVLLVLSFVLTLKTAPHVAPRPWGILGVAAATLVGVSWPTCALFFGILSGVVWLHVIFFIMQLRLVTDPLLCVLVWRAASRRLHIPSTIITNAPLSTSRLHIPSTITTTTMDCDSVIRRQR</sequence>
<keyword evidence="1" id="KW-0472">Membrane</keyword>
<accession>A0ABD1IVA0</accession>
<reference evidence="2 3" key="1">
    <citation type="submission" date="2024-09" db="EMBL/GenBank/DDBJ databases">
        <title>A chromosome-level genome assembly of Gray's grenadier anchovy, Coilia grayii.</title>
        <authorList>
            <person name="Fu Z."/>
        </authorList>
    </citation>
    <scope>NUCLEOTIDE SEQUENCE [LARGE SCALE GENOMIC DNA]</scope>
    <source>
        <strain evidence="2">G4</strain>
        <tissue evidence="2">Muscle</tissue>
    </source>
</reference>
<keyword evidence="1" id="KW-1133">Transmembrane helix</keyword>
<keyword evidence="1" id="KW-0812">Transmembrane</keyword>
<feature type="transmembrane region" description="Helical" evidence="1">
    <location>
        <begin position="45"/>
        <end position="69"/>
    </location>
</feature>
<name>A0ABD1IVA0_9TELE</name>
<feature type="transmembrane region" description="Helical" evidence="1">
    <location>
        <begin position="12"/>
        <end position="33"/>
    </location>
</feature>
<evidence type="ECO:0000313" key="3">
    <source>
        <dbReference type="Proteomes" id="UP001591681"/>
    </source>
</evidence>
<keyword evidence="3" id="KW-1185">Reference proteome</keyword>
<feature type="transmembrane region" description="Helical" evidence="1">
    <location>
        <begin position="181"/>
        <end position="204"/>
    </location>
</feature>
<organism evidence="2 3">
    <name type="scientific">Coilia grayii</name>
    <name type="common">Gray's grenadier anchovy</name>
    <dbReference type="NCBI Taxonomy" id="363190"/>
    <lineage>
        <taxon>Eukaryota</taxon>
        <taxon>Metazoa</taxon>
        <taxon>Chordata</taxon>
        <taxon>Craniata</taxon>
        <taxon>Vertebrata</taxon>
        <taxon>Euteleostomi</taxon>
        <taxon>Actinopterygii</taxon>
        <taxon>Neopterygii</taxon>
        <taxon>Teleostei</taxon>
        <taxon>Clupei</taxon>
        <taxon>Clupeiformes</taxon>
        <taxon>Clupeoidei</taxon>
        <taxon>Engraulidae</taxon>
        <taxon>Coilinae</taxon>
        <taxon>Coilia</taxon>
    </lineage>
</organism>
<protein>
    <recommendedName>
        <fullName evidence="4">G-protein coupled receptors family 1 profile domain-containing protein</fullName>
    </recommendedName>
</protein>
<proteinExistence type="predicted"/>
<evidence type="ECO:0000256" key="1">
    <source>
        <dbReference type="SAM" id="Phobius"/>
    </source>
</evidence>
<gene>
    <name evidence="2" type="ORF">ACEWY4_024637</name>
</gene>
<dbReference type="Proteomes" id="UP001591681">
    <property type="component" value="Unassembled WGS sequence"/>
</dbReference>
<evidence type="ECO:0000313" key="2">
    <source>
        <dbReference type="EMBL" id="KAL2078893.1"/>
    </source>
</evidence>
<comment type="caution">
    <text evidence="2">The sequence shown here is derived from an EMBL/GenBank/DDBJ whole genome shotgun (WGS) entry which is preliminary data.</text>
</comment>
<evidence type="ECO:0008006" key="4">
    <source>
        <dbReference type="Google" id="ProtNLM"/>
    </source>
</evidence>
<dbReference type="EMBL" id="JBHFQA010000022">
    <property type="protein sequence ID" value="KAL2078893.1"/>
    <property type="molecule type" value="Genomic_DNA"/>
</dbReference>
<feature type="transmembrane region" description="Helical" evidence="1">
    <location>
        <begin position="123"/>
        <end position="141"/>
    </location>
</feature>
<dbReference type="AlphaFoldDB" id="A0ABD1IVA0"/>